<sequence>MLQSTMRAISERRVILASGSPRRLDILQIMGITPEVIPSTFNENLNRDHYKTHNEYVVDLAKHKVDDVYERLKGDSNFKDSLIIGADTIVTKGDIIYGKPKDKKDAFDILSSLVGSTHIVYTGVCIKSEHKEITFCDFTEVTFGCILEEQIRWYIETGEPFDKAGGYGIQEKGGCFVSKINGDFYTVVGLPLYLTINYVNNFYLEYEDK</sequence>
<keyword evidence="2" id="KW-0378">Hydrolase</keyword>
<dbReference type="KEGG" id="csol:105361236"/>
<proteinExistence type="inferred from homology"/>
<evidence type="ECO:0000313" key="4">
    <source>
        <dbReference type="RefSeq" id="XP_011496648.1"/>
    </source>
</evidence>
<dbReference type="SUPFAM" id="SSF52972">
    <property type="entry name" value="ITPase-like"/>
    <property type="match status" value="1"/>
</dbReference>
<keyword evidence="3" id="KW-1185">Reference proteome</keyword>
<dbReference type="InterPro" id="IPR029001">
    <property type="entry name" value="ITPase-like_fam"/>
</dbReference>
<evidence type="ECO:0000313" key="3">
    <source>
        <dbReference type="Proteomes" id="UP000695007"/>
    </source>
</evidence>
<dbReference type="HAMAP" id="MF_00528">
    <property type="entry name" value="Maf"/>
    <property type="match status" value="1"/>
</dbReference>
<dbReference type="GO" id="GO:0047429">
    <property type="term" value="F:nucleoside triphosphate diphosphatase activity"/>
    <property type="evidence" value="ECO:0007669"/>
    <property type="project" value="InterPro"/>
</dbReference>
<dbReference type="Pfam" id="PF02545">
    <property type="entry name" value="Maf"/>
    <property type="match status" value="1"/>
</dbReference>
<accession>A0AAJ7DU91</accession>
<organism evidence="3 4">
    <name type="scientific">Ceratosolen solmsi marchali</name>
    <dbReference type="NCBI Taxonomy" id="326594"/>
    <lineage>
        <taxon>Eukaryota</taxon>
        <taxon>Metazoa</taxon>
        <taxon>Ecdysozoa</taxon>
        <taxon>Arthropoda</taxon>
        <taxon>Hexapoda</taxon>
        <taxon>Insecta</taxon>
        <taxon>Pterygota</taxon>
        <taxon>Neoptera</taxon>
        <taxon>Endopterygota</taxon>
        <taxon>Hymenoptera</taxon>
        <taxon>Apocrita</taxon>
        <taxon>Proctotrupomorpha</taxon>
        <taxon>Chalcidoidea</taxon>
        <taxon>Agaonidae</taxon>
        <taxon>Agaoninae</taxon>
        <taxon>Ceratosolen</taxon>
    </lineage>
</organism>
<dbReference type="AlphaFoldDB" id="A0AAJ7DU91"/>
<dbReference type="InterPro" id="IPR003697">
    <property type="entry name" value="Maf-like"/>
</dbReference>
<reference evidence="4" key="1">
    <citation type="submission" date="2025-08" db="UniProtKB">
        <authorList>
            <consortium name="RefSeq"/>
        </authorList>
    </citation>
    <scope>IDENTIFICATION</scope>
</reference>
<comment type="cofactor">
    <cofactor evidence="1">
        <name>a divalent metal cation</name>
        <dbReference type="ChEBI" id="CHEBI:60240"/>
    </cofactor>
</comment>
<dbReference type="CDD" id="cd00555">
    <property type="entry name" value="Maf"/>
    <property type="match status" value="1"/>
</dbReference>
<evidence type="ECO:0000256" key="2">
    <source>
        <dbReference type="ARBA" id="ARBA00022801"/>
    </source>
</evidence>
<dbReference type="Proteomes" id="UP000695007">
    <property type="component" value="Unplaced"/>
</dbReference>
<dbReference type="NCBIfam" id="TIGR00172">
    <property type="entry name" value="maf"/>
    <property type="match status" value="1"/>
</dbReference>
<dbReference type="Gene3D" id="3.90.950.10">
    <property type="match status" value="1"/>
</dbReference>
<dbReference type="PIRSF" id="PIRSF006305">
    <property type="entry name" value="Maf"/>
    <property type="match status" value="1"/>
</dbReference>
<name>A0AAJ7DU91_9HYME</name>
<dbReference type="PANTHER" id="PTHR43213:SF5">
    <property type="entry name" value="BIFUNCTIONAL DTTP_UTP PYROPHOSPHATASE_METHYLTRANSFERASE PROTEIN-RELATED"/>
    <property type="match status" value="1"/>
</dbReference>
<dbReference type="PANTHER" id="PTHR43213">
    <property type="entry name" value="BIFUNCTIONAL DTTP/UTP PYROPHOSPHATASE/METHYLTRANSFERASE PROTEIN-RELATED"/>
    <property type="match status" value="1"/>
</dbReference>
<evidence type="ECO:0000256" key="1">
    <source>
        <dbReference type="ARBA" id="ARBA00001968"/>
    </source>
</evidence>
<protein>
    <submittedName>
        <fullName evidence="4">N-acetylserotonin O-methyltransferase-like protein</fullName>
    </submittedName>
</protein>
<dbReference type="GeneID" id="105361236"/>
<dbReference type="RefSeq" id="XP_011496648.1">
    <property type="nucleotide sequence ID" value="XM_011498346.1"/>
</dbReference>
<gene>
    <name evidence="4" type="primary">LOC105361236</name>
</gene>